<reference evidence="2 3" key="1">
    <citation type="submission" date="2014-04" db="EMBL/GenBank/DDBJ databases">
        <title>Evolutionary Origins and Diversification of the Mycorrhizal Mutualists.</title>
        <authorList>
            <consortium name="DOE Joint Genome Institute"/>
            <consortium name="Mycorrhizal Genomics Consortium"/>
            <person name="Kohler A."/>
            <person name="Kuo A."/>
            <person name="Nagy L.G."/>
            <person name="Floudas D."/>
            <person name="Copeland A."/>
            <person name="Barry K.W."/>
            <person name="Cichocki N."/>
            <person name="Veneault-Fourrey C."/>
            <person name="LaButti K."/>
            <person name="Lindquist E.A."/>
            <person name="Lipzen A."/>
            <person name="Lundell T."/>
            <person name="Morin E."/>
            <person name="Murat C."/>
            <person name="Riley R."/>
            <person name="Ohm R."/>
            <person name="Sun H."/>
            <person name="Tunlid A."/>
            <person name="Henrissat B."/>
            <person name="Grigoriev I.V."/>
            <person name="Hibbett D.S."/>
            <person name="Martin F."/>
        </authorList>
    </citation>
    <scope>NUCLEOTIDE SEQUENCE [LARGE SCALE GENOMIC DNA]</scope>
    <source>
        <strain evidence="2 3">FD-317 M1</strain>
    </source>
</reference>
<evidence type="ECO:0000313" key="3">
    <source>
        <dbReference type="Proteomes" id="UP000053593"/>
    </source>
</evidence>
<evidence type="ECO:0008006" key="4">
    <source>
        <dbReference type="Google" id="ProtNLM"/>
    </source>
</evidence>
<dbReference type="Pfam" id="PF13857">
    <property type="entry name" value="Ank_5"/>
    <property type="match status" value="1"/>
</dbReference>
<dbReference type="PROSITE" id="PS50088">
    <property type="entry name" value="ANK_REPEAT"/>
    <property type="match status" value="2"/>
</dbReference>
<dbReference type="EMBL" id="KN834816">
    <property type="protein sequence ID" value="KIK54354.1"/>
    <property type="molecule type" value="Genomic_DNA"/>
</dbReference>
<feature type="repeat" description="ANK" evidence="1">
    <location>
        <begin position="1"/>
        <end position="25"/>
    </location>
</feature>
<dbReference type="AlphaFoldDB" id="A0A0D0BX62"/>
<feature type="non-terminal residue" evidence="2">
    <location>
        <position position="100"/>
    </location>
</feature>
<sequence length="100" mass="10822">AAAGGHLEIIEYLLQKGAHIDTTTWSKRTALHESSCKGHLNTVKHLIEKGISNLNAANIWGDTALHNAAAQGHLDIVQYLLQKDADPYALNDDGKTPLDV</sequence>
<accession>A0A0D0BX62</accession>
<evidence type="ECO:0000256" key="1">
    <source>
        <dbReference type="PROSITE-ProRule" id="PRU00023"/>
    </source>
</evidence>
<dbReference type="InterPro" id="IPR002110">
    <property type="entry name" value="Ankyrin_rpt"/>
</dbReference>
<dbReference type="Proteomes" id="UP000053593">
    <property type="component" value="Unassembled WGS sequence"/>
</dbReference>
<dbReference type="Pfam" id="PF13637">
    <property type="entry name" value="Ank_4"/>
    <property type="match status" value="1"/>
</dbReference>
<dbReference type="SUPFAM" id="SSF48403">
    <property type="entry name" value="Ankyrin repeat"/>
    <property type="match status" value="1"/>
</dbReference>
<gene>
    <name evidence="2" type="ORF">GYMLUDRAFT_138374</name>
</gene>
<keyword evidence="3" id="KW-1185">Reference proteome</keyword>
<dbReference type="InterPro" id="IPR039323">
    <property type="entry name" value="ANKRD_45/46/60"/>
</dbReference>
<keyword evidence="1" id="KW-0040">ANK repeat</keyword>
<proteinExistence type="predicted"/>
<evidence type="ECO:0000313" key="2">
    <source>
        <dbReference type="EMBL" id="KIK54354.1"/>
    </source>
</evidence>
<dbReference type="PANTHER" id="PTHR22677:SF4">
    <property type="entry name" value="USHER SYNDROME TYPE-1G PROTEIN-LIKE PROTEIN"/>
    <property type="match status" value="1"/>
</dbReference>
<name>A0A0D0BX62_9AGAR</name>
<dbReference type="HOGENOM" id="CLU_000134_45_8_1"/>
<dbReference type="SMART" id="SM00248">
    <property type="entry name" value="ANK"/>
    <property type="match status" value="3"/>
</dbReference>
<dbReference type="Gene3D" id="1.25.40.20">
    <property type="entry name" value="Ankyrin repeat-containing domain"/>
    <property type="match status" value="1"/>
</dbReference>
<protein>
    <recommendedName>
        <fullName evidence="4">Ankyrin</fullName>
    </recommendedName>
</protein>
<dbReference type="OrthoDB" id="194358at2759"/>
<dbReference type="PANTHER" id="PTHR22677">
    <property type="entry name" value="ANKYRIN REPEAT DOMAIN-CONTAINING PROTEIN 60"/>
    <property type="match status" value="1"/>
</dbReference>
<dbReference type="PROSITE" id="PS50297">
    <property type="entry name" value="ANK_REP_REGION"/>
    <property type="match status" value="2"/>
</dbReference>
<feature type="non-terminal residue" evidence="2">
    <location>
        <position position="1"/>
    </location>
</feature>
<dbReference type="InterPro" id="IPR036770">
    <property type="entry name" value="Ankyrin_rpt-contain_sf"/>
</dbReference>
<feature type="repeat" description="ANK" evidence="1">
    <location>
        <begin position="60"/>
        <end position="92"/>
    </location>
</feature>
<organism evidence="2 3">
    <name type="scientific">Collybiopsis luxurians FD-317 M1</name>
    <dbReference type="NCBI Taxonomy" id="944289"/>
    <lineage>
        <taxon>Eukaryota</taxon>
        <taxon>Fungi</taxon>
        <taxon>Dikarya</taxon>
        <taxon>Basidiomycota</taxon>
        <taxon>Agaricomycotina</taxon>
        <taxon>Agaricomycetes</taxon>
        <taxon>Agaricomycetidae</taxon>
        <taxon>Agaricales</taxon>
        <taxon>Marasmiineae</taxon>
        <taxon>Omphalotaceae</taxon>
        <taxon>Collybiopsis</taxon>
        <taxon>Collybiopsis luxurians</taxon>
    </lineage>
</organism>